<dbReference type="Pfam" id="PF04542">
    <property type="entry name" value="Sigma70_r2"/>
    <property type="match status" value="1"/>
</dbReference>
<evidence type="ECO:0000313" key="8">
    <source>
        <dbReference type="EMBL" id="NNH73065.1"/>
    </source>
</evidence>
<dbReference type="InterPro" id="IPR014284">
    <property type="entry name" value="RNA_pol_sigma-70_dom"/>
</dbReference>
<feature type="domain" description="RNA polymerase sigma factor 70 region 4 type 2" evidence="7">
    <location>
        <begin position="137"/>
        <end position="187"/>
    </location>
</feature>
<keyword evidence="4" id="KW-0238">DNA-binding</keyword>
<dbReference type="InterPro" id="IPR013249">
    <property type="entry name" value="RNA_pol_sigma70_r4_t2"/>
</dbReference>
<dbReference type="GO" id="GO:0003677">
    <property type="term" value="F:DNA binding"/>
    <property type="evidence" value="ECO:0007669"/>
    <property type="project" value="UniProtKB-KW"/>
</dbReference>
<dbReference type="Gene3D" id="1.10.1740.10">
    <property type="match status" value="1"/>
</dbReference>
<reference evidence="8 9" key="1">
    <citation type="submission" date="2020-05" db="EMBL/GenBank/DDBJ databases">
        <title>MicrobeNet Type strains.</title>
        <authorList>
            <person name="Nicholson A.C."/>
        </authorList>
    </citation>
    <scope>NUCLEOTIDE SEQUENCE [LARGE SCALE GENOMIC DNA]</scope>
    <source>
        <strain evidence="8 9">JCM 3224</strain>
    </source>
</reference>
<dbReference type="InterPro" id="IPR039425">
    <property type="entry name" value="RNA_pol_sigma-70-like"/>
</dbReference>
<dbReference type="InterPro" id="IPR036388">
    <property type="entry name" value="WH-like_DNA-bd_sf"/>
</dbReference>
<evidence type="ECO:0000256" key="5">
    <source>
        <dbReference type="ARBA" id="ARBA00023163"/>
    </source>
</evidence>
<dbReference type="NCBIfam" id="TIGR02937">
    <property type="entry name" value="sigma70-ECF"/>
    <property type="match status" value="1"/>
</dbReference>
<dbReference type="PANTHER" id="PTHR43133">
    <property type="entry name" value="RNA POLYMERASE ECF-TYPE SIGMA FACTO"/>
    <property type="match status" value="1"/>
</dbReference>
<dbReference type="InterPro" id="IPR007627">
    <property type="entry name" value="RNA_pol_sigma70_r2"/>
</dbReference>
<comment type="similarity">
    <text evidence="1">Belongs to the sigma-70 factor family. ECF subfamily.</text>
</comment>
<accession>A0A849C9U0</accession>
<dbReference type="GO" id="GO:0006352">
    <property type="term" value="P:DNA-templated transcription initiation"/>
    <property type="evidence" value="ECO:0007669"/>
    <property type="project" value="InterPro"/>
</dbReference>
<keyword evidence="5" id="KW-0804">Transcription</keyword>
<protein>
    <submittedName>
        <fullName evidence="8">Sigma-70 family RNA polymerase sigma factor</fullName>
    </submittedName>
</protein>
<dbReference type="SUPFAM" id="SSF88946">
    <property type="entry name" value="Sigma2 domain of RNA polymerase sigma factors"/>
    <property type="match status" value="1"/>
</dbReference>
<evidence type="ECO:0000259" key="6">
    <source>
        <dbReference type="Pfam" id="PF04542"/>
    </source>
</evidence>
<dbReference type="AlphaFoldDB" id="A0A849C9U0"/>
<keyword evidence="2" id="KW-0805">Transcription regulation</keyword>
<evidence type="ECO:0000256" key="2">
    <source>
        <dbReference type="ARBA" id="ARBA00023015"/>
    </source>
</evidence>
<evidence type="ECO:0000256" key="1">
    <source>
        <dbReference type="ARBA" id="ARBA00010641"/>
    </source>
</evidence>
<dbReference type="GO" id="GO:0016987">
    <property type="term" value="F:sigma factor activity"/>
    <property type="evidence" value="ECO:0007669"/>
    <property type="project" value="UniProtKB-KW"/>
</dbReference>
<organism evidence="8 9">
    <name type="scientific">Nocardia uniformis</name>
    <dbReference type="NCBI Taxonomy" id="53432"/>
    <lineage>
        <taxon>Bacteria</taxon>
        <taxon>Bacillati</taxon>
        <taxon>Actinomycetota</taxon>
        <taxon>Actinomycetes</taxon>
        <taxon>Mycobacteriales</taxon>
        <taxon>Nocardiaceae</taxon>
        <taxon>Nocardia</taxon>
    </lineage>
</organism>
<keyword evidence="3" id="KW-0731">Sigma factor</keyword>
<keyword evidence="9" id="KW-1185">Reference proteome</keyword>
<dbReference type="Gene3D" id="1.10.10.10">
    <property type="entry name" value="Winged helix-like DNA-binding domain superfamily/Winged helix DNA-binding domain"/>
    <property type="match status" value="1"/>
</dbReference>
<name>A0A849C9U0_9NOCA</name>
<dbReference type="EMBL" id="JABELX010000009">
    <property type="protein sequence ID" value="NNH73065.1"/>
    <property type="molecule type" value="Genomic_DNA"/>
</dbReference>
<evidence type="ECO:0000256" key="4">
    <source>
        <dbReference type="ARBA" id="ARBA00023125"/>
    </source>
</evidence>
<dbReference type="Pfam" id="PF08281">
    <property type="entry name" value="Sigma70_r4_2"/>
    <property type="match status" value="1"/>
</dbReference>
<dbReference type="Proteomes" id="UP000586827">
    <property type="component" value="Unassembled WGS sequence"/>
</dbReference>
<dbReference type="InterPro" id="IPR013324">
    <property type="entry name" value="RNA_pol_sigma_r3/r4-like"/>
</dbReference>
<dbReference type="PANTHER" id="PTHR43133:SF8">
    <property type="entry name" value="RNA POLYMERASE SIGMA FACTOR HI_1459-RELATED"/>
    <property type="match status" value="1"/>
</dbReference>
<evidence type="ECO:0000259" key="7">
    <source>
        <dbReference type="Pfam" id="PF08281"/>
    </source>
</evidence>
<gene>
    <name evidence="8" type="ORF">HLB23_24925</name>
</gene>
<dbReference type="CDD" id="cd06171">
    <property type="entry name" value="Sigma70_r4"/>
    <property type="match status" value="1"/>
</dbReference>
<evidence type="ECO:0000313" key="9">
    <source>
        <dbReference type="Proteomes" id="UP000586827"/>
    </source>
</evidence>
<proteinExistence type="inferred from homology"/>
<dbReference type="SUPFAM" id="SSF88659">
    <property type="entry name" value="Sigma3 and sigma4 domains of RNA polymerase sigma factors"/>
    <property type="match status" value="1"/>
</dbReference>
<feature type="domain" description="RNA polymerase sigma-70 region 2" evidence="6">
    <location>
        <begin position="42"/>
        <end position="102"/>
    </location>
</feature>
<dbReference type="InterPro" id="IPR013325">
    <property type="entry name" value="RNA_pol_sigma_r2"/>
</dbReference>
<comment type="caution">
    <text evidence="8">The sequence shown here is derived from an EMBL/GenBank/DDBJ whole genome shotgun (WGS) entry which is preliminary data.</text>
</comment>
<dbReference type="RefSeq" id="WP_084521647.1">
    <property type="nucleotide sequence ID" value="NZ_JABELX010000009.1"/>
</dbReference>
<sequence length="194" mass="21009">MTRSLPTRSLTVAPTGPVGCTAHCARLCTDSGLSAVLTADKALLHWRAMRRLGDPGLAEHAVQETLLRGWRACATYNPARGSVRTWLLTIERNVLIDIARVRAARPGDTNWDEIGDVAEGRYAGPDFADNLADGLLVADLLARLPGPQRDAVIQVILNDRAYRDVAADLGVPVGTVKTRVHYALRSLRQLPLSA</sequence>
<evidence type="ECO:0000256" key="3">
    <source>
        <dbReference type="ARBA" id="ARBA00023082"/>
    </source>
</evidence>